<feature type="transmembrane region" description="Helical" evidence="1">
    <location>
        <begin position="7"/>
        <end position="25"/>
    </location>
</feature>
<proteinExistence type="predicted"/>
<keyword evidence="1" id="KW-0472">Membrane</keyword>
<organism evidence="2 3">
    <name type="scientific">Priestia megaterium</name>
    <name type="common">Bacillus megaterium</name>
    <dbReference type="NCBI Taxonomy" id="1404"/>
    <lineage>
        <taxon>Bacteria</taxon>
        <taxon>Bacillati</taxon>
        <taxon>Bacillota</taxon>
        <taxon>Bacilli</taxon>
        <taxon>Bacillales</taxon>
        <taxon>Bacillaceae</taxon>
        <taxon>Priestia</taxon>
    </lineage>
</organism>
<keyword evidence="1" id="KW-1133">Transmembrane helix</keyword>
<evidence type="ECO:0000313" key="3">
    <source>
        <dbReference type="Proteomes" id="UP000501868"/>
    </source>
</evidence>
<dbReference type="Proteomes" id="UP000501868">
    <property type="component" value="Chromosome"/>
</dbReference>
<evidence type="ECO:0000313" key="2">
    <source>
        <dbReference type="EMBL" id="QIZ06974.1"/>
    </source>
</evidence>
<keyword evidence="1" id="KW-0812">Transmembrane</keyword>
<dbReference type="AlphaFoldDB" id="A0A6H1P062"/>
<dbReference type="Gene3D" id="3.20.20.80">
    <property type="entry name" value="Glycosidases"/>
    <property type="match status" value="1"/>
</dbReference>
<gene>
    <name evidence="2" type="ORF">HFZ78_09920</name>
</gene>
<reference evidence="2 3" key="1">
    <citation type="submission" date="2020-04" db="EMBL/GenBank/DDBJ databases">
        <title>Genome-Wide Identification of 5-Methylcytosine Sites in Bacterial Genomes By High-Throughput Sequencing of MspJI Restriction Fragments.</title>
        <authorList>
            <person name="Wu V."/>
        </authorList>
    </citation>
    <scope>NUCLEOTIDE SEQUENCE [LARGE SCALE GENOMIC DNA]</scope>
    <source>
        <strain evidence="2 3">S2</strain>
    </source>
</reference>
<dbReference type="SUPFAM" id="SSF51445">
    <property type="entry name" value="(Trans)glycosidases"/>
    <property type="match status" value="1"/>
</dbReference>
<dbReference type="InterPro" id="IPR017853">
    <property type="entry name" value="GH"/>
</dbReference>
<dbReference type="EMBL" id="CP051128">
    <property type="protein sequence ID" value="QIZ06974.1"/>
    <property type="molecule type" value="Genomic_DNA"/>
</dbReference>
<reference evidence="2 3" key="2">
    <citation type="submission" date="2020-04" db="EMBL/GenBank/DDBJ databases">
        <authorList>
            <person name="Fomenkov A."/>
            <person name="Anton B.P."/>
            <person name="Roberts R.J."/>
        </authorList>
    </citation>
    <scope>NUCLEOTIDE SEQUENCE [LARGE SCALE GENOMIC DNA]</scope>
    <source>
        <strain evidence="2 3">S2</strain>
    </source>
</reference>
<name>A0A6H1P062_PRIMG</name>
<sequence>MKKPINLIIYTILFLIILTCPFWLWQIQPVKKLNVLIVDKTVPNPSYREHKGLVWILNNAKYYKNGQRPYSVIDDYKGFEPKEGQKYTIAPLPKDLKKYDVFYLTDQYGVYKEEFFGQNLSGKRSEKIYGGLKSSEVNLIEKALIQSKGKTLIAEFNTFASPTSETTKAEISNLLNVEWSGWIGRFFSDLKSTEVPEWVKENYEKQNKKWSFTGEGFVFVSKNNYVVVIGKKDVHDEGLLFQLTDKGKKHFTRDIHGKYTYWFDIIDAKDKDEILAAYQLPISKQAKETLKEYGIPTHFPAVIYHENAKYSSYYFSGDYADESEVPEIYQTKGLDTWKRNVGANESFYWKSYVPMMKDILENGLHHIANQEKVEVADRDGIKSNSQTGDSYIQVQKNGKWENLLIKGVNMGIGKPGYFPGETAITKEEYFRWFKEIGAMNANAIRIYTLHPPQFYEAFYEYNQIAKKPLFLFHGTWVNEENLIQTQDAFAKVNLEDAKLEIKNMIDIIHGKAKIPARSGHASGVYKYDISKYVLGIIVGTEWDPAMVMNTNEKHSAIGQFTGDYFKTERANPFEIWLAGLMDFAADYEADKYMWQHSMSFTNWLTTDMLKHPAEPLENEDMVSVNPNHIKASKLFSSGLFASYHIYPYYPDFLNFEESYLNYVDKTGKKNNYAGYLNELRAAHQMPVLVAEFGVPASRGLTHKNAYGMNQGFHSEEEQGNINKYLYQSIVSEGYMGGLVFAWQDEWFKRTWNTMDFDNPDRRPYWNNMQTNEQHFGLKGFEPVKKEQEIIVDGVSKDWDLAGVRNSYLTKDKKDTLKEVRFSSDHGYLYFLLKYIRPVDFSNQGTFLLLDTINKQGQTNIPLAGKSFIKTDYGIDFLIKLTGTNNSRIMVDSYYDTFYYQYAQLLKMIQEQPYAKQKDNGVFHPIRLALFKKLTIPSTKTIIPFESYETGKLKFGNANPKNKEFDSLTDISISNDLKVIEGRIPWQLLNVKDPSLREVMGNVWKSGLASSNETSGIRVAIVTTENGKVQQTFPNITNNQLHQTDSFFYSWKKWEEPAFYERLKKSYGIMKEAFRTTEIKDGKNTN</sequence>
<protein>
    <submittedName>
        <fullName evidence="2">Uncharacterized protein</fullName>
    </submittedName>
</protein>
<evidence type="ECO:0000256" key="1">
    <source>
        <dbReference type="SAM" id="Phobius"/>
    </source>
</evidence>
<accession>A0A6H1P062</accession>